<dbReference type="InterPro" id="IPR016024">
    <property type="entry name" value="ARM-type_fold"/>
</dbReference>
<dbReference type="Proteomes" id="UP000317685">
    <property type="component" value="Unassembled WGS sequence"/>
</dbReference>
<dbReference type="PANTHER" id="PTHR12697:SF5">
    <property type="entry name" value="DEOXYHYPUSINE HYDROXYLASE"/>
    <property type="match status" value="1"/>
</dbReference>
<dbReference type="EMBL" id="VIWZ01000001">
    <property type="protein sequence ID" value="TWG19107.1"/>
    <property type="molecule type" value="Genomic_DNA"/>
</dbReference>
<evidence type="ECO:0000259" key="1">
    <source>
        <dbReference type="PROSITE" id="PS50837"/>
    </source>
</evidence>
<dbReference type="InterPro" id="IPR007111">
    <property type="entry name" value="NACHT_NTPase"/>
</dbReference>
<protein>
    <submittedName>
        <fullName evidence="2">NACHT domain-containing protein</fullName>
    </submittedName>
</protein>
<dbReference type="InterPro" id="IPR025139">
    <property type="entry name" value="DUF4062"/>
</dbReference>
<dbReference type="Pfam" id="PF05729">
    <property type="entry name" value="NACHT"/>
    <property type="match status" value="1"/>
</dbReference>
<organism evidence="2 3">
    <name type="scientific">Micromonospora taraxaci</name>
    <dbReference type="NCBI Taxonomy" id="1316803"/>
    <lineage>
        <taxon>Bacteria</taxon>
        <taxon>Bacillati</taxon>
        <taxon>Actinomycetota</taxon>
        <taxon>Actinomycetes</taxon>
        <taxon>Micromonosporales</taxon>
        <taxon>Micromonosporaceae</taxon>
        <taxon>Micromonospora</taxon>
    </lineage>
</organism>
<name>A0A561W5G5_9ACTN</name>
<comment type="caution">
    <text evidence="2">The sequence shown here is derived from an EMBL/GenBank/DDBJ whole genome shotgun (WGS) entry which is preliminary data.</text>
</comment>
<dbReference type="SMART" id="SM00567">
    <property type="entry name" value="EZ_HEAT"/>
    <property type="match status" value="13"/>
</dbReference>
<keyword evidence="3" id="KW-1185">Reference proteome</keyword>
<dbReference type="Pfam" id="PF13646">
    <property type="entry name" value="HEAT_2"/>
    <property type="match status" value="6"/>
</dbReference>
<evidence type="ECO:0000313" key="2">
    <source>
        <dbReference type="EMBL" id="TWG19107.1"/>
    </source>
</evidence>
<feature type="domain" description="NACHT" evidence="1">
    <location>
        <begin position="323"/>
        <end position="451"/>
    </location>
</feature>
<dbReference type="PANTHER" id="PTHR12697">
    <property type="entry name" value="PBS LYASE HEAT-LIKE PROTEIN"/>
    <property type="match status" value="1"/>
</dbReference>
<dbReference type="InterPro" id="IPR011989">
    <property type="entry name" value="ARM-like"/>
</dbReference>
<accession>A0A561W5G5</accession>
<dbReference type="RefSeq" id="WP_145783618.1">
    <property type="nucleotide sequence ID" value="NZ_VIWZ01000001.1"/>
</dbReference>
<dbReference type="Gene3D" id="1.25.10.10">
    <property type="entry name" value="Leucine-rich Repeat Variant"/>
    <property type="match status" value="8"/>
</dbReference>
<dbReference type="Gene3D" id="3.40.50.300">
    <property type="entry name" value="P-loop containing nucleotide triphosphate hydrolases"/>
    <property type="match status" value="1"/>
</dbReference>
<gene>
    <name evidence="2" type="ORF">FHU34_114487</name>
</gene>
<dbReference type="GO" id="GO:0016491">
    <property type="term" value="F:oxidoreductase activity"/>
    <property type="evidence" value="ECO:0007669"/>
    <property type="project" value="TreeGrafter"/>
</dbReference>
<dbReference type="SUPFAM" id="SSF48371">
    <property type="entry name" value="ARM repeat"/>
    <property type="match status" value="4"/>
</dbReference>
<sequence length="2173" mass="240762">MTQPGDDGWLRQDVSAGRDAYAAQHQTINFHFGTPAIPLQREPGRRGKLRAFVSSTFTDLRECREQVRKTLQRLGVADVAMETYTAEETRPVDKCLADVRSCDVYIGLFAWRYGYVPDGHQHSITELEYRAAGAAGIPRLVFLLREDAPWPPTLMDLGNPAQDRIRALRSELATAHVCEFFSSAQDLRSAVSETVGRWMHSTGHGSDAKPGITAATVSAWNAYNRRLTEQYHGLDLDALTPPDREEYLQIQLREIFVEPNVREDVPPAELSKELQRKLQDAAELSSSDVPKGLDRQDLEDARRTYRARPATPAFDVLTSVAQRACVLLGDPGAGKSTLARYVSLALIDERPDDRLEPLQGYQPVLVELREYALHRQKYETFTEYLAYRHRADGLGVSAEVLDQYLTHNGRALMIFDGLDELFDQREREQVSLQIAGFAAAHPQARILVTSRIIGYRPRVLRDAGFGLYTVQDLDLRQVDAFLGSWYELALHDRPAMAAERRQRLASAISESPPIRELAGNPLLLTILAIIGKHQELPRERWKVYDHAASVLVQHWDINKHLNDVRIDAAIIREDDKKELLRRLAHRMQEGVRGLAGNHLWEDDLSAEIRNYLRFRFQYSEAQAIAVATAMIEQFRTRNFVLARYGPGVYGFVHRALLEFFCASEIVSRFEKTRELTEADLTSRVYAAHWEDPAWAEVLRLIAGMVDATIADQLITYLLTEARPIRSTVLDRPPLGAVVLAVQCLAEVRNLGAAAGSARLVLRSIIDLLHCPTRSFKDDRDGNRMETILPIIATIGARWPGRDIYLDWFRGQGHRATLRPAAQHAARIAAALFPDSPDIAGLLAEGALTGASAQQRRACLLGHAAAWTDAPLTRQLVDRSRRDPAPLVRRAAIEVLTTHWPAASDTLDTLLLTVRDVHADVRKDALEALNVHWSGATATYPAVLGRAAHDPSRKVRQAAVECLGSRWPDRDETRAALGAACSDPAWEVRRAAIKALATRLTQEDDTYLAVQHALADADEDVRAAAVEVLSSRWTDRPDTLLMVCRAAEDIDDTVRKAALGALVARWPDHTSTYAVLGRLVTDLNGEVRCTAIEATIRRRRLSDPVAALLEQTARDASEVVRLATIETLARSWAEEPGSRSAFLHALTDPSPDVRKAAITALADHWVEHPETRAALEQAVVDLDSGVREAALRATATYWADDPALRDLFVRVTRSDSWRLRQLALETLVACWPTAPETMAALAHGCRDESGIVRQTAIEAFAVDPDASPAHQAAVLAATRDDHHGTRTSAIDAMAAGWVASWQSQTAVLTALRSRHAAVRRTAVLTLATRWPDQPITWRAIHRCLADACSDVRAASLDILAAHRTDRPDSVDAFLSAAHDPEGSIRNHALHALAATWSDHPGTGEALVRALRDPHEDARQTALEALSLRTASDDRIHAALIEASRDRNWGVRRMALDTLAARWDARPGSLAAVRDASLDSDENVRSAALIALATRWADHPDALDRIEDRLRDYSAHVRRNALEILATRWRDDPRTRELLLRARRDPDCDIRWVATTAPGVFGPSSDPAGMEEAVVATHHENNVHRLAGLQALLLRWPDQPEAFAAARAAVVDATMWLIRETALHALGTRWFADPESGATALRGTIHPDPDVRESAIRALGCWWPMHPDARTAFHRAVRSSTAKAAVAALHALVEHLPDHPDTLPAVLGATRHPGPEVRLAALRALTAWWSEHPETLTALRRAAEDVDGNVRTDAVKTLTNHWSGHRSTLSVLRRATCDPDAAVRAARRDAMARQQRASLPTRAELYRSTRATDWTVRFDSLITIVARWPTDPESLRAVRRLSADGDPDIRHDVIRLLAEFWPDQPATLCTVQEATTDVDWWVRYGAVKALGRRWPDHPKSSGLIHAAAKDPNQIVRYLAFSLLATRWLDRAEVMPTVVAAATVDANNLVGRQAVMVLAAAWPEAPEVMPAVRAATFSSRIDTRWLANEALIAWGKSAAHPHTPRLAEPAALLTAARSRNHTARCDALQELAGRFADHRDTLPALRRATESSCPGVRHVALSGILSAWADHVDTPGHLRRAAADSDPVVRRSALAHLASNWPQSPATLAALKQGARDDDIGIRSFAVESLLLVAPDVDLATKNQPPEDWDGNYVYVFVRKWLDWRGRTSTALEPDK</sequence>
<dbReference type="Pfam" id="PF13271">
    <property type="entry name" value="DUF4062"/>
    <property type="match status" value="1"/>
</dbReference>
<dbReference type="PROSITE" id="PS50837">
    <property type="entry name" value="NACHT"/>
    <property type="match status" value="1"/>
</dbReference>
<dbReference type="OrthoDB" id="135105at2"/>
<dbReference type="InterPro" id="IPR004155">
    <property type="entry name" value="PBS_lyase_HEAT"/>
</dbReference>
<proteinExistence type="predicted"/>
<dbReference type="InterPro" id="IPR027417">
    <property type="entry name" value="P-loop_NTPase"/>
</dbReference>
<evidence type="ECO:0000313" key="3">
    <source>
        <dbReference type="Proteomes" id="UP000317685"/>
    </source>
</evidence>
<reference evidence="2 3" key="1">
    <citation type="submission" date="2019-06" db="EMBL/GenBank/DDBJ databases">
        <title>Sequencing the genomes of 1000 actinobacteria strains.</title>
        <authorList>
            <person name="Klenk H.-P."/>
        </authorList>
    </citation>
    <scope>NUCLEOTIDE SEQUENCE [LARGE SCALE GENOMIC DNA]</scope>
    <source>
        <strain evidence="2 3">DSM 45885</strain>
    </source>
</reference>
<dbReference type="SUPFAM" id="SSF52540">
    <property type="entry name" value="P-loop containing nucleoside triphosphate hydrolases"/>
    <property type="match status" value="1"/>
</dbReference>
<dbReference type="GeneID" id="300129965"/>